<dbReference type="EMBL" id="JNHN01000030">
    <property type="protein sequence ID" value="KDS63470.1"/>
    <property type="molecule type" value="Genomic_DNA"/>
</dbReference>
<comment type="caution">
    <text evidence="1">The sequence shown here is derived from an EMBL/GenBank/DDBJ whole genome shotgun (WGS) entry which is preliminary data.</text>
</comment>
<proteinExistence type="predicted"/>
<organism evidence="1 2">
    <name type="scientific">Bacteroides uniformis str. 3978 T3 ii</name>
    <dbReference type="NCBI Taxonomy" id="1339349"/>
    <lineage>
        <taxon>Bacteria</taxon>
        <taxon>Pseudomonadati</taxon>
        <taxon>Bacteroidota</taxon>
        <taxon>Bacteroidia</taxon>
        <taxon>Bacteroidales</taxon>
        <taxon>Bacteroidaceae</taxon>
        <taxon>Bacteroides</taxon>
    </lineage>
</organism>
<name>A0A078SR56_BACUN</name>
<dbReference type="Proteomes" id="UP000028013">
    <property type="component" value="Unassembled WGS sequence"/>
</dbReference>
<evidence type="ECO:0000313" key="2">
    <source>
        <dbReference type="Proteomes" id="UP000028013"/>
    </source>
</evidence>
<evidence type="ECO:0000313" key="1">
    <source>
        <dbReference type="EMBL" id="KDS63470.1"/>
    </source>
</evidence>
<dbReference type="AlphaFoldDB" id="A0A078SR56"/>
<reference evidence="1 2" key="1">
    <citation type="submission" date="2014-04" db="EMBL/GenBank/DDBJ databases">
        <authorList>
            <person name="Sears C."/>
            <person name="Carroll K."/>
            <person name="Sack B.R."/>
            <person name="Qadri F."/>
            <person name="Myers L.L."/>
            <person name="Chung G.-T."/>
            <person name="Escheverria P."/>
            <person name="Fraser C.M."/>
            <person name="Sadzewicz L."/>
            <person name="Shefchek K.A."/>
            <person name="Tallon L."/>
            <person name="Das S.P."/>
            <person name="Daugherty S."/>
            <person name="Mongodin E.F."/>
        </authorList>
    </citation>
    <scope>NUCLEOTIDE SEQUENCE [LARGE SCALE GENOMIC DNA]</scope>
    <source>
        <strain evidence="1 2">3978 T3 ii</strain>
    </source>
</reference>
<gene>
    <name evidence="1" type="ORF">M094_3405</name>
</gene>
<protein>
    <submittedName>
        <fullName evidence="1">Uncharacterized protein</fullName>
    </submittedName>
</protein>
<accession>A0A078SR56</accession>
<sequence>MNRKFGCKYSKKQWIENVFYSFYKISVTNLSNRRFSSNKNSYRKMFYHEKDYLCERLL</sequence>